<evidence type="ECO:0000256" key="3">
    <source>
        <dbReference type="ARBA" id="ARBA00022989"/>
    </source>
</evidence>
<keyword evidence="3 5" id="KW-1133">Transmembrane helix</keyword>
<dbReference type="Pfam" id="PF01061">
    <property type="entry name" value="ABC2_membrane"/>
    <property type="match status" value="1"/>
</dbReference>
<evidence type="ECO:0000259" key="6">
    <source>
        <dbReference type="PROSITE" id="PS51012"/>
    </source>
</evidence>
<keyword evidence="5" id="KW-0813">Transport</keyword>
<dbReference type="Proteomes" id="UP000279446">
    <property type="component" value="Unassembled WGS sequence"/>
</dbReference>
<dbReference type="EMBL" id="RZNY01000002">
    <property type="protein sequence ID" value="RUT48207.1"/>
    <property type="molecule type" value="Genomic_DNA"/>
</dbReference>
<feature type="domain" description="ABC transmembrane type-2" evidence="6">
    <location>
        <begin position="19"/>
        <end position="245"/>
    </location>
</feature>
<comment type="similarity">
    <text evidence="5">Belongs to the ABC-2 integral membrane protein family.</text>
</comment>
<accession>A0A433YEA6</accession>
<proteinExistence type="inferred from homology"/>
<feature type="transmembrane region" description="Helical" evidence="5">
    <location>
        <begin position="51"/>
        <end position="73"/>
    </location>
</feature>
<reference evidence="7 8" key="1">
    <citation type="submission" date="2018-12" db="EMBL/GenBank/DDBJ databases">
        <authorList>
            <person name="Sun L."/>
            <person name="Chen Z."/>
        </authorList>
    </citation>
    <scope>NUCLEOTIDE SEQUENCE [LARGE SCALE GENOMIC DNA]</scope>
    <source>
        <strain evidence="7 8">DSM 15890</strain>
    </source>
</reference>
<dbReference type="InterPro" id="IPR047817">
    <property type="entry name" value="ABC2_TM_bact-type"/>
</dbReference>
<keyword evidence="5" id="KW-1003">Cell membrane</keyword>
<dbReference type="GO" id="GO:0140359">
    <property type="term" value="F:ABC-type transporter activity"/>
    <property type="evidence" value="ECO:0007669"/>
    <property type="project" value="InterPro"/>
</dbReference>
<evidence type="ECO:0000313" key="8">
    <source>
        <dbReference type="Proteomes" id="UP000279446"/>
    </source>
</evidence>
<evidence type="ECO:0000313" key="7">
    <source>
        <dbReference type="EMBL" id="RUT48207.1"/>
    </source>
</evidence>
<dbReference type="InterPro" id="IPR000412">
    <property type="entry name" value="ABC_2_transport"/>
</dbReference>
<dbReference type="PANTHER" id="PTHR43229:SF2">
    <property type="entry name" value="NODULATION PROTEIN J"/>
    <property type="match status" value="1"/>
</dbReference>
<dbReference type="GO" id="GO:0043190">
    <property type="term" value="C:ATP-binding cassette (ABC) transporter complex"/>
    <property type="evidence" value="ECO:0007669"/>
    <property type="project" value="InterPro"/>
</dbReference>
<dbReference type="AlphaFoldDB" id="A0A433YEA6"/>
<feature type="transmembrane region" description="Helical" evidence="5">
    <location>
        <begin position="131"/>
        <end position="152"/>
    </location>
</feature>
<dbReference type="PRINTS" id="PR00164">
    <property type="entry name" value="ABC2TRNSPORT"/>
</dbReference>
<feature type="transmembrane region" description="Helical" evidence="5">
    <location>
        <begin position="164"/>
        <end position="183"/>
    </location>
</feature>
<organism evidence="7 8">
    <name type="scientific">Paenibacillus anaericanus</name>
    <dbReference type="NCBI Taxonomy" id="170367"/>
    <lineage>
        <taxon>Bacteria</taxon>
        <taxon>Bacillati</taxon>
        <taxon>Bacillota</taxon>
        <taxon>Bacilli</taxon>
        <taxon>Bacillales</taxon>
        <taxon>Paenibacillaceae</taxon>
        <taxon>Paenibacillus</taxon>
    </lineage>
</organism>
<dbReference type="InterPro" id="IPR051784">
    <property type="entry name" value="Nod_factor_ABC_transporter"/>
</dbReference>
<evidence type="ECO:0000256" key="1">
    <source>
        <dbReference type="ARBA" id="ARBA00004141"/>
    </source>
</evidence>
<dbReference type="OrthoDB" id="670210at2"/>
<keyword evidence="4 5" id="KW-0472">Membrane</keyword>
<keyword evidence="8" id="KW-1185">Reference proteome</keyword>
<dbReference type="PANTHER" id="PTHR43229">
    <property type="entry name" value="NODULATION PROTEIN J"/>
    <property type="match status" value="1"/>
</dbReference>
<feature type="transmembrane region" description="Helical" evidence="5">
    <location>
        <begin position="94"/>
        <end position="119"/>
    </location>
</feature>
<comment type="caution">
    <text evidence="7">The sequence shown here is derived from an EMBL/GenBank/DDBJ whole genome shotgun (WGS) entry which is preliminary data.</text>
</comment>
<feature type="transmembrane region" description="Helical" evidence="5">
    <location>
        <begin position="217"/>
        <end position="242"/>
    </location>
</feature>
<protein>
    <recommendedName>
        <fullName evidence="5">Transport permease protein</fullName>
    </recommendedName>
</protein>
<dbReference type="PROSITE" id="PS51012">
    <property type="entry name" value="ABC_TM2"/>
    <property type="match status" value="1"/>
</dbReference>
<feature type="transmembrane region" description="Helical" evidence="5">
    <location>
        <begin position="21"/>
        <end position="39"/>
    </location>
</feature>
<gene>
    <name evidence="7" type="ORF">EJP82_03485</name>
</gene>
<name>A0A433YEA6_9BACL</name>
<dbReference type="RefSeq" id="WP_127190628.1">
    <property type="nucleotide sequence ID" value="NZ_RZNY01000002.1"/>
</dbReference>
<keyword evidence="2 5" id="KW-0812">Transmembrane</keyword>
<comment type="subcellular location">
    <subcellularLocation>
        <location evidence="5">Cell membrane</location>
        <topology evidence="5">Multi-pass membrane protein</topology>
    </subcellularLocation>
    <subcellularLocation>
        <location evidence="1">Membrane</location>
        <topology evidence="1">Multi-pass membrane protein</topology>
    </subcellularLocation>
</comment>
<evidence type="ECO:0000256" key="2">
    <source>
        <dbReference type="ARBA" id="ARBA00022692"/>
    </source>
</evidence>
<evidence type="ECO:0000256" key="4">
    <source>
        <dbReference type="ARBA" id="ARBA00023136"/>
    </source>
</evidence>
<evidence type="ECO:0000256" key="5">
    <source>
        <dbReference type="RuleBase" id="RU361157"/>
    </source>
</evidence>
<sequence length="247" mass="27472">MQTFNLFWRSIKWRFQNPVTIIMTLIQPLIWLLLFSTIFRGNETEGNYTAFILPGILLMGVLFSSGISGIANYSLKTGGSYYRIMISPAKRSSIILAHIIDAAVSTFIQIMILMGISFLMSVRITSGVSGMLLMAMLLFLTVAFVSAISYALSLKLPDENSFIALVNTVTLPLFFVSSALIPYDQLPSGFRIPVIINPFTHVINSLRMLVSGDLIDWMQLLFTTGILFILCIASFVLAVHALKKDIQ</sequence>
<dbReference type="InterPro" id="IPR013525">
    <property type="entry name" value="ABC2_TM"/>
</dbReference>
<dbReference type="PIRSF" id="PIRSF006648">
    <property type="entry name" value="DrrB"/>
    <property type="match status" value="1"/>
</dbReference>